<evidence type="ECO:0000256" key="3">
    <source>
        <dbReference type="ARBA" id="ARBA00022737"/>
    </source>
</evidence>
<keyword evidence="6" id="KW-1185">Reference proteome</keyword>
<evidence type="ECO:0000256" key="1">
    <source>
        <dbReference type="ARBA" id="ARBA00007274"/>
    </source>
</evidence>
<dbReference type="InterPro" id="IPR001451">
    <property type="entry name" value="Hexapep"/>
</dbReference>
<comment type="similarity">
    <text evidence="1">Belongs to the transferase hexapeptide repeat family.</text>
</comment>
<dbReference type="SUPFAM" id="SSF51161">
    <property type="entry name" value="Trimeric LpxA-like enzymes"/>
    <property type="match status" value="1"/>
</dbReference>
<sequence length="163" mass="17470">MPVTPPDWSRERKRSLFEWAPYKSLLGAIRAYQASRDRSGPIAFLRWTSAFFRWRFWSVVSGASIPLRTRIGGGLQIPHCQGVAINVASRIGCNCDIFQGVTIGEYRGQAPTIGDGVQIGPGATILGEVTIGDGARIGPMALVMSDVPAGGAAYAPRAEIRGP</sequence>
<keyword evidence="3" id="KW-0677">Repeat</keyword>
<dbReference type="Gene3D" id="2.160.10.10">
    <property type="entry name" value="Hexapeptide repeat proteins"/>
    <property type="match status" value="1"/>
</dbReference>
<evidence type="ECO:0008006" key="7">
    <source>
        <dbReference type="Google" id="ProtNLM"/>
    </source>
</evidence>
<dbReference type="PANTHER" id="PTHR42811">
    <property type="entry name" value="SERINE ACETYLTRANSFERASE"/>
    <property type="match status" value="1"/>
</dbReference>
<evidence type="ECO:0000313" key="5">
    <source>
        <dbReference type="EMBL" id="GAA4007481.1"/>
    </source>
</evidence>
<dbReference type="Proteomes" id="UP001501310">
    <property type="component" value="Unassembled WGS sequence"/>
</dbReference>
<keyword evidence="2" id="KW-0808">Transferase</keyword>
<accession>A0ABP7S6K4</accession>
<comment type="caution">
    <text evidence="5">The sequence shown here is derived from an EMBL/GenBank/DDBJ whole genome shotgun (WGS) entry which is preliminary data.</text>
</comment>
<evidence type="ECO:0000313" key="6">
    <source>
        <dbReference type="Proteomes" id="UP001501310"/>
    </source>
</evidence>
<dbReference type="InterPro" id="IPR045304">
    <property type="entry name" value="LbH_SAT"/>
</dbReference>
<organism evidence="5 6">
    <name type="scientific">Sphingomonas humi</name>
    <dbReference type="NCBI Taxonomy" id="335630"/>
    <lineage>
        <taxon>Bacteria</taxon>
        <taxon>Pseudomonadati</taxon>
        <taxon>Pseudomonadota</taxon>
        <taxon>Alphaproteobacteria</taxon>
        <taxon>Sphingomonadales</taxon>
        <taxon>Sphingomonadaceae</taxon>
        <taxon>Sphingomonas</taxon>
    </lineage>
</organism>
<proteinExistence type="inferred from homology"/>
<name>A0ABP7S6K4_9SPHN</name>
<evidence type="ECO:0000256" key="4">
    <source>
        <dbReference type="ARBA" id="ARBA00023315"/>
    </source>
</evidence>
<gene>
    <name evidence="5" type="ORF">GCM10022211_20990</name>
</gene>
<reference evidence="6" key="1">
    <citation type="journal article" date="2019" name="Int. J. Syst. Evol. Microbiol.">
        <title>The Global Catalogue of Microorganisms (GCM) 10K type strain sequencing project: providing services to taxonomists for standard genome sequencing and annotation.</title>
        <authorList>
            <consortium name="The Broad Institute Genomics Platform"/>
            <consortium name="The Broad Institute Genome Sequencing Center for Infectious Disease"/>
            <person name="Wu L."/>
            <person name="Ma J."/>
        </authorList>
    </citation>
    <scope>NUCLEOTIDE SEQUENCE [LARGE SCALE GENOMIC DNA]</scope>
    <source>
        <strain evidence="6">JCM 16603</strain>
    </source>
</reference>
<dbReference type="InterPro" id="IPR018357">
    <property type="entry name" value="Hexapep_transf_CS"/>
</dbReference>
<evidence type="ECO:0000256" key="2">
    <source>
        <dbReference type="ARBA" id="ARBA00022679"/>
    </source>
</evidence>
<dbReference type="InterPro" id="IPR011004">
    <property type="entry name" value="Trimer_LpxA-like_sf"/>
</dbReference>
<dbReference type="PROSITE" id="PS00101">
    <property type="entry name" value="HEXAPEP_TRANSFERASES"/>
    <property type="match status" value="1"/>
</dbReference>
<dbReference type="EMBL" id="BAAAZD010000002">
    <property type="protein sequence ID" value="GAA4007481.1"/>
    <property type="molecule type" value="Genomic_DNA"/>
</dbReference>
<protein>
    <recommendedName>
        <fullName evidence="7">Serine acetyltransferase</fullName>
    </recommendedName>
</protein>
<keyword evidence="4" id="KW-0012">Acyltransferase</keyword>
<dbReference type="Pfam" id="PF00132">
    <property type="entry name" value="Hexapep"/>
    <property type="match status" value="1"/>
</dbReference>
<dbReference type="CDD" id="cd03354">
    <property type="entry name" value="LbH_SAT"/>
    <property type="match status" value="1"/>
</dbReference>